<evidence type="ECO:0000313" key="8">
    <source>
        <dbReference type="Proteomes" id="UP000006365"/>
    </source>
</evidence>
<dbReference type="GO" id="GO:0016020">
    <property type="term" value="C:membrane"/>
    <property type="evidence" value="ECO:0007669"/>
    <property type="project" value="InterPro"/>
</dbReference>
<dbReference type="SMART" id="SM00283">
    <property type="entry name" value="MA"/>
    <property type="match status" value="1"/>
</dbReference>
<dbReference type="GO" id="GO:0006935">
    <property type="term" value="P:chemotaxis"/>
    <property type="evidence" value="ECO:0007669"/>
    <property type="project" value="InterPro"/>
</dbReference>
<dbReference type="CDD" id="cd06225">
    <property type="entry name" value="HAMP"/>
    <property type="match status" value="2"/>
</dbReference>
<sequence length="719" mass="78418">MEEQVKQLGRFRNPFSILIEKFNIRGKLMLSFSVMIALTLAVIVIAIISQHFAKNTIDELVFIHGKIAKLSLDTDKTLKIMNGYEKDLFLNYSEIGINDAKDKYLSKIIASGGDAYQKLYEIQQLAPKAQEKSAAQNAMDALNNYLAAFIATVNILELRVDPEFGELTKLQQAVDAMRKSTSTIEVPKVQIFFQNLLYQMQQYMLHPEKSLGDKVLVEAKLLGDTINASIDNTSLQTVVLDQLADFSKWFADVVATDETIKKRIFAYQEAVKQADPVIASFLKDAISNESQAVARMENTATLVQKIVIGAGLVAVLLGIAIAFGLARGLTRQVNHIMDLLGAMGMGDFNARTEVVSNDELGQMAIALNAMLDNITVLIQSQEERDAIQESIMKLMGEIGDLTQGDLTARAEVTEDMTGAIADSFNTMAEQFGDIVRQVKSATLAVDGTASDVSKLTVNLATKNIDQTKQVRAAIQSITEIAESIRQVSHNAVKSAKVSLDSQRNAREGAEAVEKTNIAMDEIREQINETARSIKRLGESSMEIGNVIEIINNIADRTSILALNASIQAAMAGDAGHGFAVVAEEVQRLAESSSNSTKQIEVLIKSIQSEIKDVSNRMDESIGKVVQGSQLADGAYGKLQEIESVSNQLASLIESITQASTKQVQLSESVVENMVSVGEVSNETSRVSQETATLMKTLNKTAHDLRESVEVFKVDLAPAV</sequence>
<dbReference type="KEGG" id="dpr:Despr_2336"/>
<evidence type="ECO:0000256" key="1">
    <source>
        <dbReference type="ARBA" id="ARBA00023224"/>
    </source>
</evidence>
<dbReference type="Gene3D" id="1.10.287.950">
    <property type="entry name" value="Methyl-accepting chemotaxis protein"/>
    <property type="match status" value="1"/>
</dbReference>
<dbReference type="Pfam" id="PF00672">
    <property type="entry name" value="HAMP"/>
    <property type="match status" value="1"/>
</dbReference>
<reference evidence="7 8" key="1">
    <citation type="journal article" date="2011" name="Stand. Genomic Sci.">
        <title>Complete genome sequence of Desulfobulbus propionicus type strain (1pr3).</title>
        <authorList>
            <person name="Pagani I."/>
            <person name="Lapidus A."/>
            <person name="Nolan M."/>
            <person name="Lucas S."/>
            <person name="Hammon N."/>
            <person name="Deshpande S."/>
            <person name="Cheng J.F."/>
            <person name="Chertkov O."/>
            <person name="Davenport K."/>
            <person name="Tapia R."/>
            <person name="Han C."/>
            <person name="Goodwin L."/>
            <person name="Pitluck S."/>
            <person name="Liolios K."/>
            <person name="Mavromatis K."/>
            <person name="Ivanova N."/>
            <person name="Mikhailova N."/>
            <person name="Pati A."/>
            <person name="Chen A."/>
            <person name="Palaniappan K."/>
            <person name="Land M."/>
            <person name="Hauser L."/>
            <person name="Chang Y.J."/>
            <person name="Jeffries C.D."/>
            <person name="Detter J.C."/>
            <person name="Brambilla E."/>
            <person name="Kannan K.P."/>
            <person name="Djao O.D."/>
            <person name="Rohde M."/>
            <person name="Pukall R."/>
            <person name="Spring S."/>
            <person name="Goker M."/>
            <person name="Sikorski J."/>
            <person name="Woyke T."/>
            <person name="Bristow J."/>
            <person name="Eisen J.A."/>
            <person name="Markowitz V."/>
            <person name="Hugenholtz P."/>
            <person name="Kyrpides N.C."/>
            <person name="Klenk H.P."/>
        </authorList>
    </citation>
    <scope>NUCLEOTIDE SEQUENCE [LARGE SCALE GENOMIC DNA]</scope>
    <source>
        <strain evidence="8">ATCC 33891 / DSM 2032 / 1pr3</strain>
    </source>
</reference>
<evidence type="ECO:0000259" key="6">
    <source>
        <dbReference type="PROSITE" id="PS50885"/>
    </source>
</evidence>
<dbReference type="Pfam" id="PF00015">
    <property type="entry name" value="MCPsignal"/>
    <property type="match status" value="1"/>
</dbReference>
<dbReference type="PROSITE" id="PS50885">
    <property type="entry name" value="HAMP"/>
    <property type="match status" value="2"/>
</dbReference>
<dbReference type="AlphaFoldDB" id="A0A7U4DPZ3"/>
<keyword evidence="4" id="KW-0812">Transmembrane</keyword>
<keyword evidence="1 3" id="KW-0807">Transducer</keyword>
<evidence type="ECO:0000256" key="3">
    <source>
        <dbReference type="PROSITE-ProRule" id="PRU00284"/>
    </source>
</evidence>
<keyword evidence="4" id="KW-1133">Transmembrane helix</keyword>
<feature type="domain" description="Methyl-accepting transducer" evidence="5">
    <location>
        <begin position="441"/>
        <end position="677"/>
    </location>
</feature>
<proteinExistence type="inferred from homology"/>
<dbReference type="InterPro" id="IPR004090">
    <property type="entry name" value="Chemotax_Me-accpt_rcpt"/>
</dbReference>
<dbReference type="InterPro" id="IPR003660">
    <property type="entry name" value="HAMP_dom"/>
</dbReference>
<comment type="similarity">
    <text evidence="2">Belongs to the methyl-accepting chemotaxis (MCP) protein family.</text>
</comment>
<evidence type="ECO:0000313" key="7">
    <source>
        <dbReference type="EMBL" id="ADW18477.1"/>
    </source>
</evidence>
<dbReference type="PANTHER" id="PTHR32089:SF112">
    <property type="entry name" value="LYSOZYME-LIKE PROTEIN-RELATED"/>
    <property type="match status" value="1"/>
</dbReference>
<dbReference type="GO" id="GO:0007165">
    <property type="term" value="P:signal transduction"/>
    <property type="evidence" value="ECO:0007669"/>
    <property type="project" value="UniProtKB-KW"/>
</dbReference>
<dbReference type="EMBL" id="CP002364">
    <property type="protein sequence ID" value="ADW18477.1"/>
    <property type="molecule type" value="Genomic_DNA"/>
</dbReference>
<evidence type="ECO:0000259" key="5">
    <source>
        <dbReference type="PROSITE" id="PS50111"/>
    </source>
</evidence>
<dbReference type="Proteomes" id="UP000006365">
    <property type="component" value="Chromosome"/>
</dbReference>
<dbReference type="PRINTS" id="PR00260">
    <property type="entry name" value="CHEMTRNSDUCR"/>
</dbReference>
<dbReference type="RefSeq" id="WP_015725014.1">
    <property type="nucleotide sequence ID" value="NC_014972.1"/>
</dbReference>
<feature type="transmembrane region" description="Helical" evidence="4">
    <location>
        <begin position="28"/>
        <end position="48"/>
    </location>
</feature>
<dbReference type="PROSITE" id="PS50111">
    <property type="entry name" value="CHEMOTAXIS_TRANSDUC_2"/>
    <property type="match status" value="1"/>
</dbReference>
<dbReference type="SUPFAM" id="SSF58104">
    <property type="entry name" value="Methyl-accepting chemotaxis protein (MCP) signaling domain"/>
    <property type="match status" value="1"/>
</dbReference>
<feature type="transmembrane region" description="Helical" evidence="4">
    <location>
        <begin position="306"/>
        <end position="326"/>
    </location>
</feature>
<protein>
    <submittedName>
        <fullName evidence="7">Methyl-accepting chemotaxis sensory transducer</fullName>
    </submittedName>
</protein>
<dbReference type="Gene3D" id="6.10.340.10">
    <property type="match status" value="1"/>
</dbReference>
<dbReference type="GO" id="GO:0004888">
    <property type="term" value="F:transmembrane signaling receptor activity"/>
    <property type="evidence" value="ECO:0007669"/>
    <property type="project" value="InterPro"/>
</dbReference>
<accession>A0A7U4DPZ3</accession>
<keyword evidence="8" id="KW-1185">Reference proteome</keyword>
<name>A0A7U4DPZ3_DESPD</name>
<evidence type="ECO:0000256" key="4">
    <source>
        <dbReference type="SAM" id="Phobius"/>
    </source>
</evidence>
<dbReference type="CDD" id="cd11386">
    <property type="entry name" value="MCP_signal"/>
    <property type="match status" value="1"/>
</dbReference>
<dbReference type="PANTHER" id="PTHR32089">
    <property type="entry name" value="METHYL-ACCEPTING CHEMOTAXIS PROTEIN MCPB"/>
    <property type="match status" value="1"/>
</dbReference>
<dbReference type="SMART" id="SM00304">
    <property type="entry name" value="HAMP"/>
    <property type="match status" value="2"/>
</dbReference>
<dbReference type="InterPro" id="IPR004089">
    <property type="entry name" value="MCPsignal_dom"/>
</dbReference>
<gene>
    <name evidence="7" type="ordered locus">Despr_2336</name>
</gene>
<feature type="domain" description="HAMP" evidence="6">
    <location>
        <begin position="327"/>
        <end position="379"/>
    </location>
</feature>
<feature type="domain" description="HAMP" evidence="6">
    <location>
        <begin position="385"/>
        <end position="436"/>
    </location>
</feature>
<organism evidence="7 8">
    <name type="scientific">Desulfobulbus propionicus (strain ATCC 33891 / DSM 2032 / VKM B-1956 / 1pr3)</name>
    <dbReference type="NCBI Taxonomy" id="577650"/>
    <lineage>
        <taxon>Bacteria</taxon>
        <taxon>Pseudomonadati</taxon>
        <taxon>Thermodesulfobacteriota</taxon>
        <taxon>Desulfobulbia</taxon>
        <taxon>Desulfobulbales</taxon>
        <taxon>Desulfobulbaceae</taxon>
        <taxon>Desulfobulbus</taxon>
    </lineage>
</organism>
<evidence type="ECO:0000256" key="2">
    <source>
        <dbReference type="ARBA" id="ARBA00029447"/>
    </source>
</evidence>
<keyword evidence="4" id="KW-0472">Membrane</keyword>